<dbReference type="Proteomes" id="UP000294933">
    <property type="component" value="Unassembled WGS sequence"/>
</dbReference>
<organism evidence="1 2">
    <name type="scientific">Rickenella mellea</name>
    <dbReference type="NCBI Taxonomy" id="50990"/>
    <lineage>
        <taxon>Eukaryota</taxon>
        <taxon>Fungi</taxon>
        <taxon>Dikarya</taxon>
        <taxon>Basidiomycota</taxon>
        <taxon>Agaricomycotina</taxon>
        <taxon>Agaricomycetes</taxon>
        <taxon>Hymenochaetales</taxon>
        <taxon>Rickenellaceae</taxon>
        <taxon>Rickenella</taxon>
    </lineage>
</organism>
<keyword evidence="2" id="KW-1185">Reference proteome</keyword>
<reference evidence="1 2" key="1">
    <citation type="submission" date="2018-06" db="EMBL/GenBank/DDBJ databases">
        <title>A transcriptomic atlas of mushroom development highlights an independent origin of complex multicellularity.</title>
        <authorList>
            <consortium name="DOE Joint Genome Institute"/>
            <person name="Krizsan K."/>
            <person name="Almasi E."/>
            <person name="Merenyi Z."/>
            <person name="Sahu N."/>
            <person name="Viragh M."/>
            <person name="Koszo T."/>
            <person name="Mondo S."/>
            <person name="Kiss B."/>
            <person name="Balint B."/>
            <person name="Kues U."/>
            <person name="Barry K."/>
            <person name="Hegedus J.C."/>
            <person name="Henrissat B."/>
            <person name="Johnson J."/>
            <person name="Lipzen A."/>
            <person name="Ohm R."/>
            <person name="Nagy I."/>
            <person name="Pangilinan J."/>
            <person name="Yan J."/>
            <person name="Xiong Y."/>
            <person name="Grigoriev I.V."/>
            <person name="Hibbett D.S."/>
            <person name="Nagy L.G."/>
        </authorList>
    </citation>
    <scope>NUCLEOTIDE SEQUENCE [LARGE SCALE GENOMIC DNA]</scope>
    <source>
        <strain evidence="1 2">SZMC22713</strain>
    </source>
</reference>
<accession>A0A4Y7QIE5</accession>
<evidence type="ECO:0000313" key="2">
    <source>
        <dbReference type="Proteomes" id="UP000294933"/>
    </source>
</evidence>
<proteinExistence type="predicted"/>
<protein>
    <submittedName>
        <fullName evidence="1">Uncharacterized protein</fullName>
    </submittedName>
</protein>
<gene>
    <name evidence="1" type="ORF">BD410DRAFT_418578</name>
</gene>
<dbReference type="VEuPathDB" id="FungiDB:BD410DRAFT_418578"/>
<evidence type="ECO:0000313" key="1">
    <source>
        <dbReference type="EMBL" id="TDL27407.1"/>
    </source>
</evidence>
<sequence>MRESSLTSEIKTLSHWDSPKPRTLFHLLLHAYILHIYFLHKKGALELPCLFTHITFLRFSCSPKVLLLTRAKIEVNVPLDMHSSPHPHHLCLNPSNWTMSR</sequence>
<name>A0A4Y7QIE5_9AGAM</name>
<dbReference type="AlphaFoldDB" id="A0A4Y7QIE5"/>
<dbReference type="EMBL" id="ML170159">
    <property type="protein sequence ID" value="TDL27407.1"/>
    <property type="molecule type" value="Genomic_DNA"/>
</dbReference>